<organism evidence="1 2">
    <name type="scientific">Muribaculum gordoncarteri</name>
    <dbReference type="NCBI Taxonomy" id="2530390"/>
    <lineage>
        <taxon>Bacteria</taxon>
        <taxon>Pseudomonadati</taxon>
        <taxon>Bacteroidota</taxon>
        <taxon>Bacteroidia</taxon>
        <taxon>Bacteroidales</taxon>
        <taxon>Muribaculaceae</taxon>
        <taxon>Muribaculum</taxon>
    </lineage>
</organism>
<evidence type="ECO:0000313" key="1">
    <source>
        <dbReference type="EMBL" id="QCD37152.1"/>
    </source>
</evidence>
<accession>A0A4P7VS18</accession>
<reference evidence="1 2" key="1">
    <citation type="submission" date="2019-02" db="EMBL/GenBank/DDBJ databases">
        <title>Isolation and identification of novel species under the genus Muribaculum.</title>
        <authorList>
            <person name="Miyake S."/>
            <person name="Ding Y."/>
            <person name="Low A."/>
            <person name="Soh M."/>
            <person name="Seedorf H."/>
        </authorList>
    </citation>
    <scope>NUCLEOTIDE SEQUENCE [LARGE SCALE GENOMIC DNA]</scope>
    <source>
        <strain evidence="1 2">TLL-A4</strain>
        <plasmid evidence="2">ptaa-4-1</plasmid>
    </source>
</reference>
<dbReference type="AlphaFoldDB" id="A0A4P7VS18"/>
<dbReference type="GeneID" id="82151175"/>
<proteinExistence type="predicted"/>
<protein>
    <submittedName>
        <fullName evidence="1">Uncharacterized protein</fullName>
    </submittedName>
</protein>
<keyword evidence="1" id="KW-0614">Plasmid</keyword>
<dbReference type="Proteomes" id="UP000297031">
    <property type="component" value="Plasmid pTAA-4-1"/>
</dbReference>
<geneLocation type="plasmid" evidence="2">
    <name>ptaa-4-1</name>
</geneLocation>
<evidence type="ECO:0000313" key="2">
    <source>
        <dbReference type="Proteomes" id="UP000297031"/>
    </source>
</evidence>
<dbReference type="KEGG" id="mgod:E7746_14520"/>
<name>A0A4P7VS18_9BACT</name>
<sequence>MAGNLSIDLGKVAISPKGAYSSATTYERLDLVSYNNGAYLSIKDGNTNHAVTDGAWWFCVVSAAEALAAAANANAAKEQALQMANVANTAAGNANTQAAAASAAAAAATTAASEAQTAKEETISATELCQALIDAASQVTSLGLLPSGMTVEYPEELTLGNLAEIFIRAKLQPEYSLPNIMYLSDNNAVSVAPDGRISINHEGVSVIHVIPTGNTQLYKTISIRVKCAGISLVNNRNTAMILSSGNFLLN</sequence>
<dbReference type="RefSeq" id="WP_135472867.1">
    <property type="nucleotide sequence ID" value="NZ_CP039394.1"/>
</dbReference>
<dbReference type="OrthoDB" id="1048489at2"/>
<gene>
    <name evidence="1" type="ORF">E7746_14520</name>
</gene>
<keyword evidence="2" id="KW-1185">Reference proteome</keyword>
<dbReference type="EMBL" id="CP039394">
    <property type="protein sequence ID" value="QCD37152.1"/>
    <property type="molecule type" value="Genomic_DNA"/>
</dbReference>